<dbReference type="EMBL" id="CP061538">
    <property type="protein sequence ID" value="QNV39678.1"/>
    <property type="molecule type" value="Genomic_DNA"/>
</dbReference>
<dbReference type="InterPro" id="IPR006311">
    <property type="entry name" value="TAT_signal"/>
</dbReference>
<evidence type="ECO:0000256" key="8">
    <source>
        <dbReference type="ARBA" id="ARBA00023251"/>
    </source>
</evidence>
<comment type="similarity">
    <text evidence="3 9">Belongs to the class-D beta-lactamase family.</text>
</comment>
<dbReference type="GO" id="GO:0008658">
    <property type="term" value="F:penicillin binding"/>
    <property type="evidence" value="ECO:0007669"/>
    <property type="project" value="InterPro"/>
</dbReference>
<feature type="signal peptide" evidence="10">
    <location>
        <begin position="1"/>
        <end position="26"/>
    </location>
</feature>
<dbReference type="EC" id="3.5.2.6" evidence="4 9"/>
<comment type="catalytic activity">
    <reaction evidence="9">
        <text>a beta-lactam + H2O = a substituted beta-amino acid</text>
        <dbReference type="Rhea" id="RHEA:20401"/>
        <dbReference type="ChEBI" id="CHEBI:15377"/>
        <dbReference type="ChEBI" id="CHEBI:35627"/>
        <dbReference type="ChEBI" id="CHEBI:140347"/>
        <dbReference type="EC" id="3.5.2.6"/>
    </reaction>
</comment>
<name>A0A7H2BJ32_9MICC</name>
<dbReference type="RefSeq" id="WP_068172586.1">
    <property type="nucleotide sequence ID" value="NZ_CP061538.1"/>
</dbReference>
<evidence type="ECO:0000256" key="1">
    <source>
        <dbReference type="ARBA" id="ARBA00004370"/>
    </source>
</evidence>
<dbReference type="Pfam" id="PF03717">
    <property type="entry name" value="PBP_dimer"/>
    <property type="match status" value="1"/>
</dbReference>
<evidence type="ECO:0000256" key="3">
    <source>
        <dbReference type="ARBA" id="ARBA00007898"/>
    </source>
</evidence>
<dbReference type="PANTHER" id="PTHR30627">
    <property type="entry name" value="PEPTIDOGLYCAN D,D-TRANSPEPTIDASE"/>
    <property type="match status" value="1"/>
</dbReference>
<dbReference type="SUPFAM" id="SSF56601">
    <property type="entry name" value="beta-lactamase/transpeptidase-like"/>
    <property type="match status" value="1"/>
</dbReference>
<dbReference type="InterPro" id="IPR036138">
    <property type="entry name" value="PBP_dimer_sf"/>
</dbReference>
<evidence type="ECO:0000313" key="14">
    <source>
        <dbReference type="Proteomes" id="UP000516421"/>
    </source>
</evidence>
<evidence type="ECO:0000259" key="11">
    <source>
        <dbReference type="Pfam" id="PF00905"/>
    </source>
</evidence>
<evidence type="ECO:0000256" key="9">
    <source>
        <dbReference type="RuleBase" id="RU361140"/>
    </source>
</evidence>
<dbReference type="GO" id="GO:0008800">
    <property type="term" value="F:beta-lactamase activity"/>
    <property type="evidence" value="ECO:0007669"/>
    <property type="project" value="UniProtKB-UniRule"/>
</dbReference>
<dbReference type="InterPro" id="IPR005311">
    <property type="entry name" value="PBP_dimer"/>
</dbReference>
<evidence type="ECO:0000256" key="10">
    <source>
        <dbReference type="SAM" id="SignalP"/>
    </source>
</evidence>
<feature type="domain" description="Penicillin-binding protein dimerisation" evidence="12">
    <location>
        <begin position="147"/>
        <end position="307"/>
    </location>
</feature>
<sequence length="642" mass="67897">MTTFSRRHLFLGSAATSLALALSACSSDSHLQESAQNLASALTNLDISGIQFANRDAAQAQKSLEHASYNMTGAEPTVSVAEVNQGGDSPRAKLHWAWKIPGSPQPWEYDSSVTFTAEGENMTPQWSPTVIHPDVEESAGLLLESKSASRGEILGQDDAAIVTSRPVVQVGIDKTKVSGNEAQQKSARALAELVDIDADAFAKQVKNAGESQFVEAIVLRQEAFNKINQSDIEKIEGFFSTESTRSLAPSADFAPDILGTVSPATSDDIEKSEGKLVSGQMIGHGGLSERFDEHLRGTDGYSIYSVQIKDDGSVDPEQFINRDNPLHQVDVSNGKNLNITLDSAAQSQAVKILEDQDSPSAIVAMRVSTGEILVAANGKASEGFSTALMSQYAPGSTFKIPTSLSLLRKGMKTDSIVNCSESVTVDGQTFKNASTYPADALGEQTLAVAVAQSSNTAFINERDKVTQADLHDAAAALGIGIEADLGVPAFFGTVPTDASEVEHAASMIGQGKILVSPIAMAIVAASAYKGEVVKPVLVKEQQLGETKVSNTSLTQDESKQLKTLMRGVVAEGGLQNLKELTPDTAVGKTGTAEYGNDNPPKTHSWVMAVHEDIAVALVVEDGNLGSITGAPLALEMFQEFKN</sequence>
<dbReference type="PROSITE" id="PS51318">
    <property type="entry name" value="TAT"/>
    <property type="match status" value="1"/>
</dbReference>
<protein>
    <recommendedName>
        <fullName evidence="4 9">Beta-lactamase</fullName>
        <ecNumber evidence="4 9">3.5.2.6</ecNumber>
    </recommendedName>
</protein>
<dbReference type="GO" id="GO:0071555">
    <property type="term" value="P:cell wall organization"/>
    <property type="evidence" value="ECO:0007669"/>
    <property type="project" value="TreeGrafter"/>
</dbReference>
<dbReference type="GO" id="GO:0017001">
    <property type="term" value="P:antibiotic catabolic process"/>
    <property type="evidence" value="ECO:0007669"/>
    <property type="project" value="InterPro"/>
</dbReference>
<dbReference type="PROSITE" id="PS51257">
    <property type="entry name" value="PROKAR_LIPOPROTEIN"/>
    <property type="match status" value="1"/>
</dbReference>
<keyword evidence="14" id="KW-1185">Reference proteome</keyword>
<evidence type="ECO:0000256" key="5">
    <source>
        <dbReference type="ARBA" id="ARBA00022729"/>
    </source>
</evidence>
<keyword evidence="5 10" id="KW-0732">Signal</keyword>
<evidence type="ECO:0000256" key="7">
    <source>
        <dbReference type="ARBA" id="ARBA00023136"/>
    </source>
</evidence>
<dbReference type="Pfam" id="PF00905">
    <property type="entry name" value="Transpeptidase"/>
    <property type="match status" value="1"/>
</dbReference>
<evidence type="ECO:0000256" key="4">
    <source>
        <dbReference type="ARBA" id="ARBA00012865"/>
    </source>
</evidence>
<dbReference type="SUPFAM" id="SSF56519">
    <property type="entry name" value="Penicillin binding protein dimerisation domain"/>
    <property type="match status" value="1"/>
</dbReference>
<comment type="subcellular location">
    <subcellularLocation>
        <location evidence="1">Membrane</location>
    </subcellularLocation>
</comment>
<dbReference type="GO" id="GO:0005886">
    <property type="term" value="C:plasma membrane"/>
    <property type="evidence" value="ECO:0007669"/>
    <property type="project" value="TreeGrafter"/>
</dbReference>
<feature type="chain" id="PRO_5038556166" description="Beta-lactamase" evidence="10">
    <location>
        <begin position="27"/>
        <end position="642"/>
    </location>
</feature>
<accession>A0A7H2BJ32</accession>
<feature type="domain" description="Penicillin-binding protein transpeptidase" evidence="11">
    <location>
        <begin position="361"/>
        <end position="627"/>
    </location>
</feature>
<dbReference type="Proteomes" id="UP000516421">
    <property type="component" value="Chromosome"/>
</dbReference>
<dbReference type="InterPro" id="IPR002137">
    <property type="entry name" value="Beta-lactam_class-D_AS"/>
</dbReference>
<proteinExistence type="inferred from homology"/>
<keyword evidence="7" id="KW-0472">Membrane</keyword>
<evidence type="ECO:0000256" key="6">
    <source>
        <dbReference type="ARBA" id="ARBA00022801"/>
    </source>
</evidence>
<dbReference type="PROSITE" id="PS00337">
    <property type="entry name" value="BETA_LACTAMASE_D"/>
    <property type="match status" value="1"/>
</dbReference>
<dbReference type="Gene3D" id="3.40.710.10">
    <property type="entry name" value="DD-peptidase/beta-lactamase superfamily"/>
    <property type="match status" value="1"/>
</dbReference>
<evidence type="ECO:0000313" key="13">
    <source>
        <dbReference type="EMBL" id="QNV39678.1"/>
    </source>
</evidence>
<dbReference type="Gene3D" id="3.90.1310.10">
    <property type="entry name" value="Penicillin-binding protein 2a (Domain 2)"/>
    <property type="match status" value="1"/>
</dbReference>
<keyword evidence="6 9" id="KW-0378">Hydrolase</keyword>
<organism evidence="13 14">
    <name type="scientific">Rothia amarae</name>
    <dbReference type="NCBI Taxonomy" id="169480"/>
    <lineage>
        <taxon>Bacteria</taxon>
        <taxon>Bacillati</taxon>
        <taxon>Actinomycetota</taxon>
        <taxon>Actinomycetes</taxon>
        <taxon>Micrococcales</taxon>
        <taxon>Micrococcaceae</taxon>
        <taxon>Rothia</taxon>
    </lineage>
</organism>
<keyword evidence="8 9" id="KW-0046">Antibiotic resistance</keyword>
<dbReference type="KEGG" id="rama:IDM48_10010"/>
<dbReference type="GO" id="GO:0046677">
    <property type="term" value="P:response to antibiotic"/>
    <property type="evidence" value="ECO:0007669"/>
    <property type="project" value="UniProtKB-UniRule"/>
</dbReference>
<dbReference type="GO" id="GO:0071972">
    <property type="term" value="F:peptidoglycan L,D-transpeptidase activity"/>
    <property type="evidence" value="ECO:0007669"/>
    <property type="project" value="TreeGrafter"/>
</dbReference>
<evidence type="ECO:0000256" key="2">
    <source>
        <dbReference type="ARBA" id="ARBA00007171"/>
    </source>
</evidence>
<dbReference type="AlphaFoldDB" id="A0A7H2BJ32"/>
<dbReference type="InterPro" id="IPR001460">
    <property type="entry name" value="PCN-bd_Tpept"/>
</dbReference>
<gene>
    <name evidence="13" type="ORF">IDM48_10010</name>
</gene>
<dbReference type="InterPro" id="IPR050515">
    <property type="entry name" value="Beta-lactam/transpept"/>
</dbReference>
<comment type="similarity">
    <text evidence="2">Belongs to the transpeptidase family.</text>
</comment>
<dbReference type="InterPro" id="IPR012338">
    <property type="entry name" value="Beta-lactam/transpept-like"/>
</dbReference>
<evidence type="ECO:0000259" key="12">
    <source>
        <dbReference type="Pfam" id="PF03717"/>
    </source>
</evidence>
<reference evidence="13 14" key="1">
    <citation type="submission" date="2020-09" db="EMBL/GenBank/DDBJ databases">
        <title>Investigation of environmental microbe.</title>
        <authorList>
            <person name="Ou Y."/>
            <person name="Kang Q."/>
        </authorList>
    </citation>
    <scope>NUCLEOTIDE SEQUENCE [LARGE SCALE GENOMIC DNA]</scope>
    <source>
        <strain evidence="13 14">KJZ-9</strain>
    </source>
</reference>
<dbReference type="PANTHER" id="PTHR30627:SF24">
    <property type="entry name" value="PENICILLIN-BINDING PROTEIN 4B"/>
    <property type="match status" value="1"/>
</dbReference>
<dbReference type="Gene3D" id="3.30.1390.30">
    <property type="entry name" value="Penicillin-binding protein 2a, domain 3"/>
    <property type="match status" value="1"/>
</dbReference>